<name>A0ABR2VLU8_9FUNG</name>
<evidence type="ECO:0000313" key="3">
    <source>
        <dbReference type="Proteomes" id="UP001479436"/>
    </source>
</evidence>
<dbReference type="Proteomes" id="UP001479436">
    <property type="component" value="Unassembled WGS sequence"/>
</dbReference>
<feature type="region of interest" description="Disordered" evidence="1">
    <location>
        <begin position="61"/>
        <end position="82"/>
    </location>
</feature>
<dbReference type="EMBL" id="JASJQH010009580">
    <property type="protein sequence ID" value="KAK9679070.1"/>
    <property type="molecule type" value="Genomic_DNA"/>
</dbReference>
<dbReference type="SUPFAM" id="SSF100934">
    <property type="entry name" value="Heat shock protein 70kD (HSP70), C-terminal subdomain"/>
    <property type="match status" value="1"/>
</dbReference>
<dbReference type="InterPro" id="IPR029048">
    <property type="entry name" value="HSP70_C_sf"/>
</dbReference>
<keyword evidence="3" id="KW-1185">Reference proteome</keyword>
<accession>A0ABR2VLU8</accession>
<protein>
    <submittedName>
        <fullName evidence="2">Hsp70 chaperone</fullName>
    </submittedName>
</protein>
<reference evidence="2 3" key="1">
    <citation type="submission" date="2023-04" db="EMBL/GenBank/DDBJ databases">
        <title>Genome of Basidiobolus ranarum AG-B5.</title>
        <authorList>
            <person name="Stajich J.E."/>
            <person name="Carter-House D."/>
            <person name="Gryganskyi A."/>
        </authorList>
    </citation>
    <scope>NUCLEOTIDE SEQUENCE [LARGE SCALE GENOMIC DNA]</scope>
    <source>
        <strain evidence="2 3">AG-B5</strain>
    </source>
</reference>
<gene>
    <name evidence="2" type="primary">SSA2_9</name>
    <name evidence="2" type="ORF">K7432_016430</name>
</gene>
<comment type="caution">
    <text evidence="2">The sequence shown here is derived from an EMBL/GenBank/DDBJ whole genome shotgun (WGS) entry which is preliminary data.</text>
</comment>
<evidence type="ECO:0000256" key="1">
    <source>
        <dbReference type="SAM" id="MobiDB-lite"/>
    </source>
</evidence>
<proteinExistence type="predicted"/>
<dbReference type="Gene3D" id="1.20.1270.10">
    <property type="match status" value="1"/>
</dbReference>
<sequence>MVPVRVIIEIVRLLYITFSSRTKQKVSKEEYDKKQKELEGVANPIMANMCQATGEAPGGFPGAALGGFTGSDNSEPTVEELD</sequence>
<organism evidence="2 3">
    <name type="scientific">Basidiobolus ranarum</name>
    <dbReference type="NCBI Taxonomy" id="34480"/>
    <lineage>
        <taxon>Eukaryota</taxon>
        <taxon>Fungi</taxon>
        <taxon>Fungi incertae sedis</taxon>
        <taxon>Zoopagomycota</taxon>
        <taxon>Entomophthoromycotina</taxon>
        <taxon>Basidiobolomycetes</taxon>
        <taxon>Basidiobolales</taxon>
        <taxon>Basidiobolaceae</taxon>
        <taxon>Basidiobolus</taxon>
    </lineage>
</organism>
<evidence type="ECO:0000313" key="2">
    <source>
        <dbReference type="EMBL" id="KAK9679070.1"/>
    </source>
</evidence>